<keyword evidence="2" id="KW-1185">Reference proteome</keyword>
<dbReference type="EMBL" id="JAFFPU010000004">
    <property type="protein sequence ID" value="MBM9575710.1"/>
    <property type="molecule type" value="Genomic_DNA"/>
</dbReference>
<comment type="caution">
    <text evidence="1">The sequence shown here is derived from an EMBL/GenBank/DDBJ whole genome shotgun (WGS) entry which is preliminary data.</text>
</comment>
<dbReference type="Proteomes" id="UP000724686">
    <property type="component" value="Unassembled WGS sequence"/>
</dbReference>
<evidence type="ECO:0000313" key="2">
    <source>
        <dbReference type="Proteomes" id="UP000724686"/>
    </source>
</evidence>
<dbReference type="RefSeq" id="WP_205277919.1">
    <property type="nucleotide sequence ID" value="NZ_JAFFPU010000004.1"/>
</dbReference>
<name>A0ABS2U5Q4_9LEPT</name>
<sequence length="51" mass="6125">MEQQTRTFFQNRNESLYEFTDYGPPIPFLVRLVFSESNEFNDLDFKDPSTL</sequence>
<evidence type="ECO:0000313" key="1">
    <source>
        <dbReference type="EMBL" id="MBM9575710.1"/>
    </source>
</evidence>
<gene>
    <name evidence="1" type="ORF">JWG45_00955</name>
</gene>
<reference evidence="1 2" key="1">
    <citation type="submission" date="2021-02" db="EMBL/GenBank/DDBJ databases">
        <title>Leptospira ainlahdjerensis sp. nov., Leptospira ainazelensis sp. nov., Leptospira abararensis sp. nov. and Leptospira chreensis sp. nov., four new species isolated from water sources in Algeria.</title>
        <authorList>
            <person name="Amara Korba A."/>
            <person name="Kainiu M."/>
            <person name="Vincent A.T."/>
            <person name="Mariet J.-F."/>
            <person name="Veyrier F.J."/>
            <person name="Goarant C."/>
            <person name="Picardeau M."/>
        </authorList>
    </citation>
    <scope>NUCLEOTIDE SEQUENCE [LARGE SCALE GENOMIC DNA]</scope>
    <source>
        <strain evidence="1 2">201903070</strain>
    </source>
</reference>
<protein>
    <submittedName>
        <fullName evidence="1">Uncharacterized protein</fullName>
    </submittedName>
</protein>
<accession>A0ABS2U5Q4</accession>
<organism evidence="1 2">
    <name type="scientific">Leptospira ainlahdjerensis</name>
    <dbReference type="NCBI Taxonomy" id="2810033"/>
    <lineage>
        <taxon>Bacteria</taxon>
        <taxon>Pseudomonadati</taxon>
        <taxon>Spirochaetota</taxon>
        <taxon>Spirochaetia</taxon>
        <taxon>Leptospirales</taxon>
        <taxon>Leptospiraceae</taxon>
        <taxon>Leptospira</taxon>
    </lineage>
</organism>
<proteinExistence type="predicted"/>